<evidence type="ECO:0000313" key="3">
    <source>
        <dbReference type="EMBL" id="MFC3107819.1"/>
    </source>
</evidence>
<evidence type="ECO:0000256" key="1">
    <source>
        <dbReference type="SAM" id="SignalP"/>
    </source>
</evidence>
<dbReference type="PANTHER" id="PTHR36919:SF3">
    <property type="entry name" value="BLL5882 PROTEIN"/>
    <property type="match status" value="1"/>
</dbReference>
<feature type="domain" description="DUF2147" evidence="2">
    <location>
        <begin position="29"/>
        <end position="150"/>
    </location>
</feature>
<dbReference type="EMBL" id="JBHRTP010000021">
    <property type="protein sequence ID" value="MFC3107819.1"/>
    <property type="molecule type" value="Genomic_DNA"/>
</dbReference>
<evidence type="ECO:0000259" key="2">
    <source>
        <dbReference type="Pfam" id="PF09917"/>
    </source>
</evidence>
<proteinExistence type="predicted"/>
<gene>
    <name evidence="3" type="ORF">ACFOFO_07585</name>
</gene>
<evidence type="ECO:0000313" key="4">
    <source>
        <dbReference type="Proteomes" id="UP001595530"/>
    </source>
</evidence>
<dbReference type="InterPro" id="IPR019223">
    <property type="entry name" value="DUF2147"/>
</dbReference>
<organism evidence="3 4">
    <name type="scientific">Undibacterium arcticum</name>
    <dbReference type="NCBI Taxonomy" id="1762892"/>
    <lineage>
        <taxon>Bacteria</taxon>
        <taxon>Pseudomonadati</taxon>
        <taxon>Pseudomonadota</taxon>
        <taxon>Betaproteobacteria</taxon>
        <taxon>Burkholderiales</taxon>
        <taxon>Oxalobacteraceae</taxon>
        <taxon>Undibacterium</taxon>
    </lineage>
</organism>
<dbReference type="RefSeq" id="WP_390322306.1">
    <property type="nucleotide sequence ID" value="NZ_JBHRTP010000021.1"/>
</dbReference>
<feature type="chain" id="PRO_5046791173" evidence="1">
    <location>
        <begin position="23"/>
        <end position="152"/>
    </location>
</feature>
<name>A0ABV7F0Y6_9BURK</name>
<dbReference type="Proteomes" id="UP001595530">
    <property type="component" value="Unassembled WGS sequence"/>
</dbReference>
<protein>
    <submittedName>
        <fullName evidence="3">DUF2147 domain-containing protein</fullName>
    </submittedName>
</protein>
<comment type="caution">
    <text evidence="3">The sequence shown here is derived from an EMBL/GenBank/DDBJ whole genome shotgun (WGS) entry which is preliminary data.</text>
</comment>
<keyword evidence="4" id="KW-1185">Reference proteome</keyword>
<keyword evidence="1" id="KW-0732">Signal</keyword>
<dbReference type="PANTHER" id="PTHR36919">
    <property type="entry name" value="BLR1215 PROTEIN"/>
    <property type="match status" value="1"/>
</dbReference>
<reference evidence="4" key="1">
    <citation type="journal article" date="2019" name="Int. J. Syst. Evol. Microbiol.">
        <title>The Global Catalogue of Microorganisms (GCM) 10K type strain sequencing project: providing services to taxonomists for standard genome sequencing and annotation.</title>
        <authorList>
            <consortium name="The Broad Institute Genomics Platform"/>
            <consortium name="The Broad Institute Genome Sequencing Center for Infectious Disease"/>
            <person name="Wu L."/>
            <person name="Ma J."/>
        </authorList>
    </citation>
    <scope>NUCLEOTIDE SEQUENCE [LARGE SCALE GENOMIC DNA]</scope>
    <source>
        <strain evidence="4">KCTC 42986</strain>
    </source>
</reference>
<dbReference type="Pfam" id="PF09917">
    <property type="entry name" value="DUF2147"/>
    <property type="match status" value="1"/>
</dbReference>
<accession>A0ABV7F0Y6</accession>
<feature type="signal peptide" evidence="1">
    <location>
        <begin position="1"/>
        <end position="22"/>
    </location>
</feature>
<dbReference type="Gene3D" id="2.40.128.520">
    <property type="match status" value="1"/>
</dbReference>
<sequence length="152" mass="16515">MLKSLLLAGALLATFLSAGASADNASPAGVWKNIDDHTGKSKALIRIAEVNGEFQGKVEKLFLSAEEDRNPKCVKCEDSRKDQPIIGMSILSGLKQDKQDIGEYDGGQILDAGNGKVYKCKMTLLEGGKKLKVRGYIGVPMFGRSQIWVREE</sequence>